<dbReference type="PANTHER" id="PTHR48207">
    <property type="entry name" value="SUCCINATE--HYDROXYMETHYLGLUTARATE COA-TRANSFERASE"/>
    <property type="match status" value="1"/>
</dbReference>
<keyword evidence="3" id="KW-1185">Reference proteome</keyword>
<protein>
    <submittedName>
        <fullName evidence="2">CaiB/BaiF CoA-transferase family protein</fullName>
    </submittedName>
</protein>
<accession>A0ABT5MIW0</accession>
<name>A0ABT5MIW0_9BURK</name>
<gene>
    <name evidence="2" type="ORF">PSQ39_17920</name>
</gene>
<dbReference type="EMBL" id="JAQSIO010000008">
    <property type="protein sequence ID" value="MDD0816521.1"/>
    <property type="molecule type" value="Genomic_DNA"/>
</dbReference>
<sequence length="414" mass="43688">MTQTEFPPATGPLAGLKVLELGQLIAGPFAAKTLADFGADVVKIEPLVSGDPLRKWRLLKDGTSVWWQVQSRNKRSLALDLKAPEAQAIVRQLATEADVLIENFRPGAMEGWGLGPDELLALNPRLVMLRISGYGQTGPYRDKPGFGVVAEAMSGLRHLTAEPGRVPVRVGVSIGDTLASLHGVIGILMALQERHKSGQGQVIDVALYEAVFNCMESLLPEYSAFGAVRGPAGSALPGIAPSNAYRCADGGYALIAGNGDSIFKRLMHEMGRDDLGQDPALADNAGRVARIAEIDAAIGAWAAQLSVDQVLAAMDRAAVPAGRIYTVADIAADPHYQARGMIEQVQMPDGSALAVPGIIPKLSRTPGSHRRNAPLGVGQDSDDVLREIGLSAEQIQALKDRGIVGQAAAQKDPA</sequence>
<comment type="caution">
    <text evidence="2">The sequence shown here is derived from an EMBL/GenBank/DDBJ whole genome shotgun (WGS) entry which is preliminary data.</text>
</comment>
<dbReference type="InterPro" id="IPR003673">
    <property type="entry name" value="CoA-Trfase_fam_III"/>
</dbReference>
<organism evidence="2 3">
    <name type="scientific">Curvibacter microcysteis</name>
    <dbReference type="NCBI Taxonomy" id="3026419"/>
    <lineage>
        <taxon>Bacteria</taxon>
        <taxon>Pseudomonadati</taxon>
        <taxon>Pseudomonadota</taxon>
        <taxon>Betaproteobacteria</taxon>
        <taxon>Burkholderiales</taxon>
        <taxon>Comamonadaceae</taxon>
        <taxon>Curvibacter</taxon>
    </lineage>
</organism>
<dbReference type="PANTHER" id="PTHR48207:SF3">
    <property type="entry name" value="SUCCINATE--HYDROXYMETHYLGLUTARATE COA-TRANSFERASE"/>
    <property type="match status" value="1"/>
</dbReference>
<dbReference type="Proteomes" id="UP001528672">
    <property type="component" value="Unassembled WGS sequence"/>
</dbReference>
<proteinExistence type="predicted"/>
<dbReference type="InterPro" id="IPR044855">
    <property type="entry name" value="CoA-Trfase_III_dom3_sf"/>
</dbReference>
<reference evidence="2 3" key="1">
    <citation type="submission" date="2023-02" db="EMBL/GenBank/DDBJ databases">
        <title>Bacterial whole genome sequence for Curvibacter sp. HBC28.</title>
        <authorList>
            <person name="Le V."/>
            <person name="Ko S.-R."/>
            <person name="Ahn C.-Y."/>
            <person name="Oh H.-M."/>
        </authorList>
    </citation>
    <scope>NUCLEOTIDE SEQUENCE [LARGE SCALE GENOMIC DNA]</scope>
    <source>
        <strain evidence="2 3">HBC28</strain>
    </source>
</reference>
<evidence type="ECO:0000256" key="1">
    <source>
        <dbReference type="ARBA" id="ARBA00022679"/>
    </source>
</evidence>
<evidence type="ECO:0000313" key="2">
    <source>
        <dbReference type="EMBL" id="MDD0816521.1"/>
    </source>
</evidence>
<evidence type="ECO:0000313" key="3">
    <source>
        <dbReference type="Proteomes" id="UP001528672"/>
    </source>
</evidence>
<dbReference type="Gene3D" id="3.30.1540.10">
    <property type="entry name" value="formyl-coa transferase, domain 3"/>
    <property type="match status" value="1"/>
</dbReference>
<dbReference type="InterPro" id="IPR050483">
    <property type="entry name" value="CoA-transferase_III_domain"/>
</dbReference>
<dbReference type="InterPro" id="IPR023606">
    <property type="entry name" value="CoA-Trfase_III_dom_1_sf"/>
</dbReference>
<dbReference type="RefSeq" id="WP_273928360.1">
    <property type="nucleotide sequence ID" value="NZ_JAQSIO010000008.1"/>
</dbReference>
<dbReference type="Gene3D" id="3.40.50.10540">
    <property type="entry name" value="Crotonobetainyl-coa:carnitine coa-transferase, domain 1"/>
    <property type="match status" value="1"/>
</dbReference>
<dbReference type="Pfam" id="PF02515">
    <property type="entry name" value="CoA_transf_3"/>
    <property type="match status" value="1"/>
</dbReference>
<dbReference type="SUPFAM" id="SSF89796">
    <property type="entry name" value="CoA-transferase family III (CaiB/BaiF)"/>
    <property type="match status" value="1"/>
</dbReference>
<keyword evidence="1" id="KW-0808">Transferase</keyword>